<organism evidence="2 3">
    <name type="scientific">Acrocarpospora corrugata</name>
    <dbReference type="NCBI Taxonomy" id="35763"/>
    <lineage>
        <taxon>Bacteria</taxon>
        <taxon>Bacillati</taxon>
        <taxon>Actinomycetota</taxon>
        <taxon>Actinomycetes</taxon>
        <taxon>Streptosporangiales</taxon>
        <taxon>Streptosporangiaceae</taxon>
        <taxon>Acrocarpospora</taxon>
    </lineage>
</organism>
<evidence type="ECO:0000313" key="3">
    <source>
        <dbReference type="Proteomes" id="UP000334990"/>
    </source>
</evidence>
<dbReference type="Proteomes" id="UP000334990">
    <property type="component" value="Unassembled WGS sequence"/>
</dbReference>
<dbReference type="Gene3D" id="1.10.260.40">
    <property type="entry name" value="lambda repressor-like DNA-binding domains"/>
    <property type="match status" value="1"/>
</dbReference>
<accession>A0A5M3W4R8</accession>
<dbReference type="Pfam" id="PF13560">
    <property type="entry name" value="HTH_31"/>
    <property type="match status" value="1"/>
</dbReference>
<evidence type="ECO:0000259" key="1">
    <source>
        <dbReference type="PROSITE" id="PS50943"/>
    </source>
</evidence>
<dbReference type="AlphaFoldDB" id="A0A5M3W4R8"/>
<reference evidence="2 3" key="1">
    <citation type="submission" date="2019-10" db="EMBL/GenBank/DDBJ databases">
        <title>Whole genome shotgun sequence of Acrocarpospora corrugata NBRC 13972.</title>
        <authorList>
            <person name="Ichikawa N."/>
            <person name="Kimura A."/>
            <person name="Kitahashi Y."/>
            <person name="Komaki H."/>
            <person name="Oguchi A."/>
        </authorList>
    </citation>
    <scope>NUCLEOTIDE SEQUENCE [LARGE SCALE GENOMIC DNA]</scope>
    <source>
        <strain evidence="2 3">NBRC 13972</strain>
    </source>
</reference>
<comment type="caution">
    <text evidence="2">The sequence shown here is derived from an EMBL/GenBank/DDBJ whole genome shotgun (WGS) entry which is preliminary data.</text>
</comment>
<dbReference type="EMBL" id="BLAD01000056">
    <property type="protein sequence ID" value="GES02151.1"/>
    <property type="molecule type" value="Genomic_DNA"/>
</dbReference>
<dbReference type="GO" id="GO:0003677">
    <property type="term" value="F:DNA binding"/>
    <property type="evidence" value="ECO:0007669"/>
    <property type="project" value="InterPro"/>
</dbReference>
<proteinExistence type="predicted"/>
<evidence type="ECO:0000313" key="2">
    <source>
        <dbReference type="EMBL" id="GES02151.1"/>
    </source>
</evidence>
<feature type="domain" description="HTH cro/C1-type" evidence="1">
    <location>
        <begin position="18"/>
        <end position="74"/>
    </location>
</feature>
<dbReference type="InterPro" id="IPR043917">
    <property type="entry name" value="DUF5753"/>
</dbReference>
<dbReference type="InterPro" id="IPR010982">
    <property type="entry name" value="Lambda_DNA-bd_dom_sf"/>
</dbReference>
<keyword evidence="3" id="KW-1185">Reference proteome</keyword>
<dbReference type="SMART" id="SM00530">
    <property type="entry name" value="HTH_XRE"/>
    <property type="match status" value="1"/>
</dbReference>
<name>A0A5M3W4R8_9ACTN</name>
<protein>
    <submittedName>
        <fullName evidence="2">Transcriptional regulator</fullName>
    </submittedName>
</protein>
<gene>
    <name evidence="2" type="ORF">Acor_42160</name>
</gene>
<dbReference type="CDD" id="cd00093">
    <property type="entry name" value="HTH_XRE"/>
    <property type="match status" value="1"/>
</dbReference>
<dbReference type="InterPro" id="IPR001387">
    <property type="entry name" value="Cro/C1-type_HTH"/>
</dbReference>
<sequence length="287" mass="32368">MAPELSPTVCRRRLAVELRRLREAVGLSGVQVADQLKWSTSKISRLENGQILPRERDVRTLLTHYRIGSTTSQFLLALAARAESKGWWDAYADTLPESYVTYVGLETAAEEMLTWQSRGIPGLLQTVEYARALNSTETFTRLSPGEVERRTQVRVRRQALVAEQLLRVSAVVDESALLRRFGSEQVMREQLQHLYALAELPNVSVRILALDGPHPIDSDSFVILKFPEINGFGPLYDDVVYLESVAGGTFQEDEATTYRFRLLLDHLRDASLSEEESMTLIAARAEM</sequence>
<dbReference type="RefSeq" id="WP_170317017.1">
    <property type="nucleotide sequence ID" value="NZ_BAAABN010000001.1"/>
</dbReference>
<dbReference type="Pfam" id="PF19054">
    <property type="entry name" value="DUF5753"/>
    <property type="match status" value="1"/>
</dbReference>
<dbReference type="PROSITE" id="PS50943">
    <property type="entry name" value="HTH_CROC1"/>
    <property type="match status" value="1"/>
</dbReference>
<dbReference type="SUPFAM" id="SSF47413">
    <property type="entry name" value="lambda repressor-like DNA-binding domains"/>
    <property type="match status" value="1"/>
</dbReference>